<evidence type="ECO:0000256" key="3">
    <source>
        <dbReference type="ARBA" id="ARBA00022989"/>
    </source>
</evidence>
<protein>
    <submittedName>
        <fullName evidence="7">Sugar phosphate/phosphate translocator</fullName>
    </submittedName>
</protein>
<dbReference type="InterPro" id="IPR050186">
    <property type="entry name" value="TPT_transporter"/>
</dbReference>
<evidence type="ECO:0000256" key="5">
    <source>
        <dbReference type="SAM" id="Phobius"/>
    </source>
</evidence>
<dbReference type="InterPro" id="IPR004853">
    <property type="entry name" value="Sugar_P_trans_dom"/>
</dbReference>
<keyword evidence="3 5" id="KW-1133">Transmembrane helix</keyword>
<accession>A0AAW2YVK2</accession>
<dbReference type="Pfam" id="PF03151">
    <property type="entry name" value="TPT"/>
    <property type="match status" value="1"/>
</dbReference>
<dbReference type="InterPro" id="IPR037185">
    <property type="entry name" value="EmrE-like"/>
</dbReference>
<evidence type="ECO:0000256" key="2">
    <source>
        <dbReference type="ARBA" id="ARBA00022692"/>
    </source>
</evidence>
<dbReference type="Proteomes" id="UP001431209">
    <property type="component" value="Unassembled WGS sequence"/>
</dbReference>
<evidence type="ECO:0000259" key="6">
    <source>
        <dbReference type="Pfam" id="PF03151"/>
    </source>
</evidence>
<dbReference type="EMBL" id="JAOPGA020000732">
    <property type="protein sequence ID" value="KAL0481122.1"/>
    <property type="molecule type" value="Genomic_DNA"/>
</dbReference>
<organism evidence="7 8">
    <name type="scientific">Acrasis kona</name>
    <dbReference type="NCBI Taxonomy" id="1008807"/>
    <lineage>
        <taxon>Eukaryota</taxon>
        <taxon>Discoba</taxon>
        <taxon>Heterolobosea</taxon>
        <taxon>Tetramitia</taxon>
        <taxon>Eutetramitia</taxon>
        <taxon>Acrasidae</taxon>
        <taxon>Acrasis</taxon>
    </lineage>
</organism>
<feature type="transmembrane region" description="Helical" evidence="5">
    <location>
        <begin position="100"/>
        <end position="122"/>
    </location>
</feature>
<evidence type="ECO:0000313" key="8">
    <source>
        <dbReference type="Proteomes" id="UP001431209"/>
    </source>
</evidence>
<reference evidence="7 8" key="1">
    <citation type="submission" date="2024-03" db="EMBL/GenBank/DDBJ databases">
        <title>The Acrasis kona genome and developmental transcriptomes reveal deep origins of eukaryotic multicellular pathways.</title>
        <authorList>
            <person name="Sheikh S."/>
            <person name="Fu C.-J."/>
            <person name="Brown M.W."/>
            <person name="Baldauf S.L."/>
        </authorList>
    </citation>
    <scope>NUCLEOTIDE SEQUENCE [LARGE SCALE GENOMIC DNA]</scope>
    <source>
        <strain evidence="7 8">ATCC MYA-3509</strain>
    </source>
</reference>
<feature type="transmembrane region" description="Helical" evidence="5">
    <location>
        <begin position="281"/>
        <end position="301"/>
    </location>
</feature>
<feature type="transmembrane region" description="Helical" evidence="5">
    <location>
        <begin position="210"/>
        <end position="229"/>
    </location>
</feature>
<feature type="transmembrane region" description="Helical" evidence="5">
    <location>
        <begin position="186"/>
        <end position="204"/>
    </location>
</feature>
<feature type="transmembrane region" description="Helical" evidence="5">
    <location>
        <begin position="134"/>
        <end position="155"/>
    </location>
</feature>
<evidence type="ECO:0000313" key="7">
    <source>
        <dbReference type="EMBL" id="KAL0481122.1"/>
    </source>
</evidence>
<feature type="transmembrane region" description="Helical" evidence="5">
    <location>
        <begin position="67"/>
        <end position="88"/>
    </location>
</feature>
<sequence length="360" mass="39463">MVISSSPKHHKYSRESAAEDFGSKDCIINIQSAPKEYTTPSATECRATSPREQTNTIQEQTNRAKGILWVSIWFMLNVVLAVLMKHIFTSSSFKFPVLMSTVHMIVGTLLSQGVLISGLVPGEKSISKQGEKHLRYFVVLFCLNIAFGNIAVKIVNLPLSQVVRSTIPVFMMIASRLILKVKPSASIVASVVPIVVGVAMTVYGDVELTVLSLFLLIVGNIFAALKVVVTNLYLTKDKLHPMVMLAKLSPMASIVMFAFSLLNNEVSTFITVYNEISVQTYLLVILSGLISFALNWTNFLANMNTSPLTMSVLGNLKQVVLVFLSMFLFGTNLPLFSAVGIAVATAGLMIYSFLKCFKSK</sequence>
<feature type="transmembrane region" description="Helical" evidence="5">
    <location>
        <begin position="241"/>
        <end position="261"/>
    </location>
</feature>
<keyword evidence="2 5" id="KW-0812">Transmembrane</keyword>
<dbReference type="GO" id="GO:0016020">
    <property type="term" value="C:membrane"/>
    <property type="evidence" value="ECO:0007669"/>
    <property type="project" value="UniProtKB-SubCell"/>
</dbReference>
<keyword evidence="4 5" id="KW-0472">Membrane</keyword>
<feature type="transmembrane region" description="Helical" evidence="5">
    <location>
        <begin position="335"/>
        <end position="354"/>
    </location>
</feature>
<dbReference type="SUPFAM" id="SSF103481">
    <property type="entry name" value="Multidrug resistance efflux transporter EmrE"/>
    <property type="match status" value="2"/>
</dbReference>
<name>A0AAW2YVK2_9EUKA</name>
<dbReference type="PANTHER" id="PTHR11132">
    <property type="entry name" value="SOLUTE CARRIER FAMILY 35"/>
    <property type="match status" value="1"/>
</dbReference>
<gene>
    <name evidence="7" type="ORF">AKO1_012866</name>
</gene>
<dbReference type="AlphaFoldDB" id="A0AAW2YVK2"/>
<comment type="subcellular location">
    <subcellularLocation>
        <location evidence="1">Membrane</location>
        <topology evidence="1">Multi-pass membrane protein</topology>
    </subcellularLocation>
</comment>
<feature type="transmembrane region" description="Helical" evidence="5">
    <location>
        <begin position="161"/>
        <end position="179"/>
    </location>
</feature>
<evidence type="ECO:0000256" key="4">
    <source>
        <dbReference type="ARBA" id="ARBA00023136"/>
    </source>
</evidence>
<proteinExistence type="predicted"/>
<comment type="caution">
    <text evidence="7">The sequence shown here is derived from an EMBL/GenBank/DDBJ whole genome shotgun (WGS) entry which is preliminary data.</text>
</comment>
<keyword evidence="8" id="KW-1185">Reference proteome</keyword>
<evidence type="ECO:0000256" key="1">
    <source>
        <dbReference type="ARBA" id="ARBA00004141"/>
    </source>
</evidence>
<feature type="domain" description="Sugar phosphate transporter" evidence="6">
    <location>
        <begin position="69"/>
        <end position="352"/>
    </location>
</feature>
<feature type="transmembrane region" description="Helical" evidence="5">
    <location>
        <begin position="308"/>
        <end position="329"/>
    </location>
</feature>